<accession>A0A0M2UWN0</accession>
<dbReference type="InterPro" id="IPR023404">
    <property type="entry name" value="rSAM_horseshoe"/>
</dbReference>
<dbReference type="PROSITE" id="PS51918">
    <property type="entry name" value="RADICAL_SAM"/>
    <property type="match status" value="1"/>
</dbReference>
<organism evidence="8 9">
    <name type="scientific">Candidatus Brocadia fulgida</name>
    <dbReference type="NCBI Taxonomy" id="380242"/>
    <lineage>
        <taxon>Bacteria</taxon>
        <taxon>Pseudomonadati</taxon>
        <taxon>Planctomycetota</taxon>
        <taxon>Candidatus Brocadiia</taxon>
        <taxon>Candidatus Brocadiales</taxon>
        <taxon>Candidatus Brocadiaceae</taxon>
        <taxon>Candidatus Brocadia</taxon>
    </lineage>
</organism>
<evidence type="ECO:0000259" key="6">
    <source>
        <dbReference type="PROSITE" id="PS51332"/>
    </source>
</evidence>
<dbReference type="SUPFAM" id="SSF102114">
    <property type="entry name" value="Radical SAM enzymes"/>
    <property type="match status" value="1"/>
</dbReference>
<dbReference type="GO" id="GO:0005829">
    <property type="term" value="C:cytosol"/>
    <property type="evidence" value="ECO:0007669"/>
    <property type="project" value="TreeGrafter"/>
</dbReference>
<dbReference type="Proteomes" id="UP000034954">
    <property type="component" value="Unassembled WGS sequence"/>
</dbReference>
<dbReference type="GO" id="GO:0031419">
    <property type="term" value="F:cobalamin binding"/>
    <property type="evidence" value="ECO:0007669"/>
    <property type="project" value="InterPro"/>
</dbReference>
<reference evidence="8 9" key="1">
    <citation type="journal article" date="2013" name="BMC Microbiol.">
        <title>Identification of the type II cytochrome c maturation pathway in anammox bacteria by comparative genomics.</title>
        <authorList>
            <person name="Ferousi C."/>
            <person name="Speth D.R."/>
            <person name="Reimann J."/>
            <person name="Op den Camp H.J."/>
            <person name="Allen J.W."/>
            <person name="Keltjens J.T."/>
            <person name="Jetten M.S."/>
        </authorList>
    </citation>
    <scope>NUCLEOTIDE SEQUENCE [LARGE SCALE GENOMIC DNA]</scope>
    <source>
        <strain evidence="8">RU1</strain>
    </source>
</reference>
<keyword evidence="4" id="KW-0408">Iron</keyword>
<dbReference type="NCBIfam" id="TIGR04072">
    <property type="entry name" value="rSAM_ladder_B12"/>
    <property type="match status" value="1"/>
</dbReference>
<feature type="domain" description="B12-binding" evidence="6">
    <location>
        <begin position="1"/>
        <end position="146"/>
    </location>
</feature>
<dbReference type="PANTHER" id="PTHR43409:SF16">
    <property type="entry name" value="SLR0320 PROTEIN"/>
    <property type="match status" value="1"/>
</dbReference>
<dbReference type="InterPro" id="IPR058240">
    <property type="entry name" value="rSAM_sf"/>
</dbReference>
<evidence type="ECO:0000256" key="3">
    <source>
        <dbReference type="ARBA" id="ARBA00022723"/>
    </source>
</evidence>
<name>A0A0M2UWN0_9BACT</name>
<evidence type="ECO:0000256" key="1">
    <source>
        <dbReference type="ARBA" id="ARBA00001966"/>
    </source>
</evidence>
<dbReference type="InterPro" id="IPR051198">
    <property type="entry name" value="BchE-like"/>
</dbReference>
<dbReference type="SMART" id="SM00729">
    <property type="entry name" value="Elp3"/>
    <property type="match status" value="1"/>
</dbReference>
<keyword evidence="5" id="KW-0411">Iron-sulfur</keyword>
<comment type="cofactor">
    <cofactor evidence="1">
        <name>[4Fe-4S] cluster</name>
        <dbReference type="ChEBI" id="CHEBI:49883"/>
    </cofactor>
</comment>
<dbReference type="PANTHER" id="PTHR43409">
    <property type="entry name" value="ANAEROBIC MAGNESIUM-PROTOPORPHYRIN IX MONOMETHYL ESTER CYCLASE-RELATED"/>
    <property type="match status" value="1"/>
</dbReference>
<proteinExistence type="predicted"/>
<evidence type="ECO:0000259" key="7">
    <source>
        <dbReference type="PROSITE" id="PS51918"/>
    </source>
</evidence>
<feature type="domain" description="Radical SAM core" evidence="7">
    <location>
        <begin position="187"/>
        <end position="404"/>
    </location>
</feature>
<dbReference type="SFLD" id="SFLDS00029">
    <property type="entry name" value="Radical_SAM"/>
    <property type="match status" value="1"/>
</dbReference>
<dbReference type="InterPro" id="IPR007197">
    <property type="entry name" value="rSAM"/>
</dbReference>
<dbReference type="SFLD" id="SFLDG01123">
    <property type="entry name" value="methyltransferase_(Class_B)"/>
    <property type="match status" value="1"/>
</dbReference>
<dbReference type="InterPro" id="IPR023969">
    <property type="entry name" value="CHP04072_B12-bd/rSAM"/>
</dbReference>
<evidence type="ECO:0000256" key="4">
    <source>
        <dbReference type="ARBA" id="ARBA00023004"/>
    </source>
</evidence>
<dbReference type="GO" id="GO:0046872">
    <property type="term" value="F:metal ion binding"/>
    <property type="evidence" value="ECO:0007669"/>
    <property type="project" value="UniProtKB-KW"/>
</dbReference>
<keyword evidence="9" id="KW-1185">Reference proteome</keyword>
<dbReference type="CDD" id="cd02068">
    <property type="entry name" value="radical_SAM_B12_BD"/>
    <property type="match status" value="1"/>
</dbReference>
<keyword evidence="2" id="KW-0949">S-adenosyl-L-methionine</keyword>
<evidence type="ECO:0000313" key="9">
    <source>
        <dbReference type="Proteomes" id="UP000034954"/>
    </source>
</evidence>
<dbReference type="SFLD" id="SFLDG01082">
    <property type="entry name" value="B12-binding_domain_containing"/>
    <property type="match status" value="1"/>
</dbReference>
<dbReference type="InterPro" id="IPR034466">
    <property type="entry name" value="Methyltransferase_Class_B"/>
</dbReference>
<evidence type="ECO:0000313" key="8">
    <source>
        <dbReference type="EMBL" id="KKO18914.1"/>
    </source>
</evidence>
<dbReference type="AlphaFoldDB" id="A0A0M2UWN0"/>
<dbReference type="EMBL" id="LAQJ01000227">
    <property type="protein sequence ID" value="KKO18914.1"/>
    <property type="molecule type" value="Genomic_DNA"/>
</dbReference>
<dbReference type="Pfam" id="PF02310">
    <property type="entry name" value="B12-binding"/>
    <property type="match status" value="1"/>
</dbReference>
<dbReference type="InterPro" id="IPR006638">
    <property type="entry name" value="Elp3/MiaA/NifB-like_rSAM"/>
</dbReference>
<dbReference type="CDD" id="cd01335">
    <property type="entry name" value="Radical_SAM"/>
    <property type="match status" value="1"/>
</dbReference>
<sequence length="466" mass="52938">MKVLLIAVNQEKHPYPVQPIGAIYIAAALKEKGHQVRFLDLNFVDDYKREIPLTLNEFKPDIVGISMRNIDNCFYPNMEFYLPKIKEFVDCCKANTTARLIVGGSGFSVMPKEILEYLELDLGITGNGEEVICNLVAKIEDGADIEKIEGIIYRKNGHYFKNPVTYTSYGLDGLEPARFLLALKTYFEEGSVAPIQSKRGCEFDCIYCTYPLIEGEKVRLRNPKMVVDEIEKLKRDFGIDYVFFIDNVFNYPINHAVSICKEIIDRKIKIGWTGFFNPAFMTKELVSLLKESGCSGVEFGTEAACDKMLKNLGKSFNVNTLIKSHKLCAEVGVKTCHYLLLGGPGETIETIEESLALMRELKPTAVIVATGIRIYPGTPLEKIAIEEGYDLTNLLIPHFYISKELGDNVEETIQNFAKKYPEFIFEGVHKKTSKEILRMMRRMGFKGPSWEFAPVVNRLFKRRESD</sequence>
<keyword evidence="3" id="KW-0479">Metal-binding</keyword>
<dbReference type="Pfam" id="PF04055">
    <property type="entry name" value="Radical_SAM"/>
    <property type="match status" value="1"/>
</dbReference>
<evidence type="ECO:0000256" key="2">
    <source>
        <dbReference type="ARBA" id="ARBA00022691"/>
    </source>
</evidence>
<dbReference type="PROSITE" id="PS51332">
    <property type="entry name" value="B12_BINDING"/>
    <property type="match status" value="1"/>
</dbReference>
<evidence type="ECO:0000256" key="5">
    <source>
        <dbReference type="ARBA" id="ARBA00023014"/>
    </source>
</evidence>
<gene>
    <name evidence="8" type="ORF">BROFUL_02372</name>
</gene>
<dbReference type="Gene3D" id="3.40.50.280">
    <property type="entry name" value="Cobalamin-binding domain"/>
    <property type="match status" value="1"/>
</dbReference>
<dbReference type="GO" id="GO:0003824">
    <property type="term" value="F:catalytic activity"/>
    <property type="evidence" value="ECO:0007669"/>
    <property type="project" value="InterPro"/>
</dbReference>
<dbReference type="Gene3D" id="3.80.30.20">
    <property type="entry name" value="tm_1862 like domain"/>
    <property type="match status" value="1"/>
</dbReference>
<dbReference type="InterPro" id="IPR006158">
    <property type="entry name" value="Cobalamin-bd"/>
</dbReference>
<protein>
    <submittedName>
        <fullName evidence="8">Uncharacterized protein</fullName>
    </submittedName>
</protein>
<comment type="caution">
    <text evidence="8">The sequence shown here is derived from an EMBL/GenBank/DDBJ whole genome shotgun (WGS) entry which is preliminary data.</text>
</comment>
<dbReference type="GO" id="GO:0051539">
    <property type="term" value="F:4 iron, 4 sulfur cluster binding"/>
    <property type="evidence" value="ECO:0007669"/>
    <property type="project" value="UniProtKB-KW"/>
</dbReference>